<evidence type="ECO:0008006" key="4">
    <source>
        <dbReference type="Google" id="ProtNLM"/>
    </source>
</evidence>
<keyword evidence="1" id="KW-0812">Transmembrane</keyword>
<comment type="caution">
    <text evidence="2">The sequence shown here is derived from an EMBL/GenBank/DDBJ whole genome shotgun (WGS) entry which is preliminary data.</text>
</comment>
<accession>A0A8J4PW48</accession>
<evidence type="ECO:0000313" key="3">
    <source>
        <dbReference type="Proteomes" id="UP000695562"/>
    </source>
</evidence>
<name>A0A8J4PW48_9MYCE</name>
<evidence type="ECO:0000313" key="2">
    <source>
        <dbReference type="EMBL" id="KAF2074812.1"/>
    </source>
</evidence>
<protein>
    <recommendedName>
        <fullName evidence="4">Transmembrane protein</fullName>
    </recommendedName>
</protein>
<proteinExistence type="predicted"/>
<organism evidence="2 3">
    <name type="scientific">Polysphondylium violaceum</name>
    <dbReference type="NCBI Taxonomy" id="133409"/>
    <lineage>
        <taxon>Eukaryota</taxon>
        <taxon>Amoebozoa</taxon>
        <taxon>Evosea</taxon>
        <taxon>Eumycetozoa</taxon>
        <taxon>Dictyostelia</taxon>
        <taxon>Dictyosteliales</taxon>
        <taxon>Dictyosteliaceae</taxon>
        <taxon>Polysphondylium</taxon>
    </lineage>
</organism>
<dbReference type="AlphaFoldDB" id="A0A8J4PW48"/>
<keyword evidence="3" id="KW-1185">Reference proteome</keyword>
<dbReference type="EMBL" id="AJWJ01000128">
    <property type="protein sequence ID" value="KAF2074812.1"/>
    <property type="molecule type" value="Genomic_DNA"/>
</dbReference>
<keyword evidence="1" id="KW-1133">Transmembrane helix</keyword>
<feature type="transmembrane region" description="Helical" evidence="1">
    <location>
        <begin position="54"/>
        <end position="75"/>
    </location>
</feature>
<reference evidence="2" key="1">
    <citation type="submission" date="2020-01" db="EMBL/GenBank/DDBJ databases">
        <title>Development of genomics and gene disruption for Polysphondylium violaceum indicates a role for the polyketide synthase stlB in stalk morphogenesis.</title>
        <authorList>
            <person name="Narita B."/>
            <person name="Kawabe Y."/>
            <person name="Kin K."/>
            <person name="Saito T."/>
            <person name="Gibbs R."/>
            <person name="Kuspa A."/>
            <person name="Muzny D."/>
            <person name="Queller D."/>
            <person name="Richards S."/>
            <person name="Strassman J."/>
            <person name="Sucgang R."/>
            <person name="Worley K."/>
            <person name="Schaap P."/>
        </authorList>
    </citation>
    <scope>NUCLEOTIDE SEQUENCE</scope>
    <source>
        <strain evidence="2">QSvi11</strain>
    </source>
</reference>
<feature type="transmembrane region" description="Helical" evidence="1">
    <location>
        <begin position="106"/>
        <end position="124"/>
    </location>
</feature>
<evidence type="ECO:0000256" key="1">
    <source>
        <dbReference type="SAM" id="Phobius"/>
    </source>
</evidence>
<dbReference type="Proteomes" id="UP000695562">
    <property type="component" value="Unassembled WGS sequence"/>
</dbReference>
<gene>
    <name evidence="2" type="ORF">CYY_003876</name>
</gene>
<sequence length="146" mass="16761">MIDFILGFFNKSVGTDIAPYEPATSNLKLEIPNSKEVINKSYELLDVYTTNGQIIQLILSLLLLFVVVFVFDFIIKKIAFYANKVYNGLKSFYLWLTQLQASLQRLGTKLMIGFVLFAAMYLYYTKDIALLGNLFKFELLTSMHQS</sequence>
<keyword evidence="1" id="KW-0472">Membrane</keyword>